<keyword evidence="3" id="KW-0472">Membrane</keyword>
<evidence type="ECO:0000256" key="3">
    <source>
        <dbReference type="ARBA" id="ARBA00023136"/>
    </source>
</evidence>
<keyword evidence="2 4" id="KW-0732">Signal</keyword>
<organism evidence="5 6">
    <name type="scientific">Heliobacterium chlorum</name>
    <dbReference type="NCBI Taxonomy" id="2698"/>
    <lineage>
        <taxon>Bacteria</taxon>
        <taxon>Bacillati</taxon>
        <taxon>Bacillota</taxon>
        <taxon>Clostridia</taxon>
        <taxon>Eubacteriales</taxon>
        <taxon>Heliobacteriaceae</taxon>
        <taxon>Heliobacterium</taxon>
    </lineage>
</organism>
<dbReference type="EMBL" id="JACVHF010000009">
    <property type="protein sequence ID" value="MBC9784948.1"/>
    <property type="molecule type" value="Genomic_DNA"/>
</dbReference>
<dbReference type="Proteomes" id="UP000617402">
    <property type="component" value="Unassembled WGS sequence"/>
</dbReference>
<dbReference type="PANTHER" id="PTHR30332">
    <property type="entry name" value="PROBABLE GENERAL SECRETION PATHWAY PROTEIN D"/>
    <property type="match status" value="1"/>
</dbReference>
<gene>
    <name evidence="5" type="ORF">H1S01_10540</name>
</gene>
<dbReference type="Gene3D" id="3.30.1370.130">
    <property type="match status" value="1"/>
</dbReference>
<feature type="signal peptide" evidence="4">
    <location>
        <begin position="1"/>
        <end position="21"/>
    </location>
</feature>
<dbReference type="PANTHER" id="PTHR30332:SF24">
    <property type="entry name" value="SECRETIN GSPD-RELATED"/>
    <property type="match status" value="1"/>
</dbReference>
<proteinExistence type="predicted"/>
<dbReference type="InterPro" id="IPR050810">
    <property type="entry name" value="Bact_Secretion_Sys_Channel"/>
</dbReference>
<evidence type="ECO:0000256" key="4">
    <source>
        <dbReference type="SAM" id="SignalP"/>
    </source>
</evidence>
<protein>
    <submittedName>
        <fullName evidence="5">Energy transducer TonB</fullName>
    </submittedName>
</protein>
<dbReference type="RefSeq" id="WP_188040358.1">
    <property type="nucleotide sequence ID" value="NZ_JACVHF010000009.1"/>
</dbReference>
<evidence type="ECO:0000313" key="6">
    <source>
        <dbReference type="Proteomes" id="UP000617402"/>
    </source>
</evidence>
<comment type="subcellular location">
    <subcellularLocation>
        <location evidence="1">Membrane</location>
    </subcellularLocation>
</comment>
<name>A0ABR7T2F2_HELCL</name>
<evidence type="ECO:0000256" key="2">
    <source>
        <dbReference type="ARBA" id="ARBA00022729"/>
    </source>
</evidence>
<sequence>MKQKKWATLTSLLLAGSIVCAASLPSPARSSEIPLSSFDSTAIITMDIRGADLRDVLSALALKMGVNIVLVDSTPTVVNINLKNVPVKKAFEQIMQSYGLNYIQNEDTMVVGKPETLQTGFFTEMILTRIDTYFVTSDKIVALIGQLGIPVKAFSVDSQPKKIWLQGTVQGLKKAKELIDSIDIEGQTSFNLEYRTLTLNQIPPQRAVDLLDKIGISLKHYVILDNRILVFDSNFFGQWEQIESVLKQFDVQSGKEYKTFVYQLRNIVARDAKKRLEQVGIKDVKAVVPNSEQFARDIIIVCPPYAETEVRSLLSGMDVSLTKVKAPVAYSNSSQTLNEARDLASEMSGVPIGSFHISDNIKPQSDAENSKYILWVEETPDRIQLIKDLIEDVVDKKDSGEEKK</sequence>
<accession>A0ABR7T2F2</accession>
<reference evidence="5 6" key="1">
    <citation type="submission" date="2020-07" db="EMBL/GenBank/DDBJ databases">
        <title>Draft whole-genome sequence of Heliobacterium chlorum DSM 3682, type strain.</title>
        <authorList>
            <person name="Kyndt J.A."/>
            <person name="Meyer T.E."/>
            <person name="Imhoff J.F."/>
        </authorList>
    </citation>
    <scope>NUCLEOTIDE SEQUENCE [LARGE SCALE GENOMIC DNA]</scope>
    <source>
        <strain evidence="5 6">DSM 3682</strain>
    </source>
</reference>
<comment type="caution">
    <text evidence="5">The sequence shown here is derived from an EMBL/GenBank/DDBJ whole genome shotgun (WGS) entry which is preliminary data.</text>
</comment>
<keyword evidence="6" id="KW-1185">Reference proteome</keyword>
<feature type="chain" id="PRO_5045479053" evidence="4">
    <location>
        <begin position="22"/>
        <end position="404"/>
    </location>
</feature>
<evidence type="ECO:0000256" key="1">
    <source>
        <dbReference type="ARBA" id="ARBA00004370"/>
    </source>
</evidence>
<evidence type="ECO:0000313" key="5">
    <source>
        <dbReference type="EMBL" id="MBC9784948.1"/>
    </source>
</evidence>